<dbReference type="Proteomes" id="UP000516437">
    <property type="component" value="Chromosome 6"/>
</dbReference>
<dbReference type="GO" id="GO:0045893">
    <property type="term" value="P:positive regulation of DNA-templated transcription"/>
    <property type="evidence" value="ECO:0007669"/>
    <property type="project" value="TreeGrafter"/>
</dbReference>
<dbReference type="InterPro" id="IPR004883">
    <property type="entry name" value="LOB"/>
</dbReference>
<dbReference type="PROSITE" id="PS50891">
    <property type="entry name" value="LOB"/>
    <property type="match status" value="1"/>
</dbReference>
<organism evidence="3 4">
    <name type="scientific">Morella rubra</name>
    <name type="common">Chinese bayberry</name>
    <dbReference type="NCBI Taxonomy" id="262757"/>
    <lineage>
        <taxon>Eukaryota</taxon>
        <taxon>Viridiplantae</taxon>
        <taxon>Streptophyta</taxon>
        <taxon>Embryophyta</taxon>
        <taxon>Tracheophyta</taxon>
        <taxon>Spermatophyta</taxon>
        <taxon>Magnoliopsida</taxon>
        <taxon>eudicotyledons</taxon>
        <taxon>Gunneridae</taxon>
        <taxon>Pentapetalae</taxon>
        <taxon>rosids</taxon>
        <taxon>fabids</taxon>
        <taxon>Fagales</taxon>
        <taxon>Myricaceae</taxon>
        <taxon>Morella</taxon>
    </lineage>
</organism>
<evidence type="ECO:0000313" key="4">
    <source>
        <dbReference type="Proteomes" id="UP000516437"/>
    </source>
</evidence>
<sequence>MTGSGSPCGACKFLRRKCVRGCVFAPYFCHEQGATHFAAIHKVFGASNVSKLLAHLPVTDRCEAAVTISYEAQARLQDPIYGCVSHIFALQQQVVSLQAQLASLKELQATQSFLSDSGSANPNAKYYAKPSHPPDVQSWFHSEITNIVPQFSPNITNNASTNAYNENVPMENSFGNYRNSIIPEENASYASYEEASHSMSSLDFHKNDRQWTLQDADDLQSVAFGYIQHS</sequence>
<proteinExistence type="inferred from homology"/>
<keyword evidence="4" id="KW-1185">Reference proteome</keyword>
<reference evidence="3 4" key="1">
    <citation type="journal article" date="2019" name="Plant Biotechnol. J.">
        <title>The red bayberry genome and genetic basis of sex determination.</title>
        <authorList>
            <person name="Jia H.M."/>
            <person name="Jia H.J."/>
            <person name="Cai Q.L."/>
            <person name="Wang Y."/>
            <person name="Zhao H.B."/>
            <person name="Yang W.F."/>
            <person name="Wang G.Y."/>
            <person name="Li Y.H."/>
            <person name="Zhan D.L."/>
            <person name="Shen Y.T."/>
            <person name="Niu Q.F."/>
            <person name="Chang L."/>
            <person name="Qiu J."/>
            <person name="Zhao L."/>
            <person name="Xie H.B."/>
            <person name="Fu W.Y."/>
            <person name="Jin J."/>
            <person name="Li X.W."/>
            <person name="Jiao Y."/>
            <person name="Zhou C.C."/>
            <person name="Tu T."/>
            <person name="Chai C.Y."/>
            <person name="Gao J.L."/>
            <person name="Fan L.J."/>
            <person name="van de Weg E."/>
            <person name="Wang J.Y."/>
            <person name="Gao Z.S."/>
        </authorList>
    </citation>
    <scope>NUCLEOTIDE SEQUENCE [LARGE SCALE GENOMIC DNA]</scope>
    <source>
        <tissue evidence="3">Leaves</tissue>
    </source>
</reference>
<comment type="similarity">
    <text evidence="1">Belongs to the LOB domain-containing protein family.</text>
</comment>
<dbReference type="AlphaFoldDB" id="A0A6A1VAC7"/>
<feature type="domain" description="LOB" evidence="2">
    <location>
        <begin position="6"/>
        <end position="108"/>
    </location>
</feature>
<evidence type="ECO:0000256" key="1">
    <source>
        <dbReference type="ARBA" id="ARBA00005474"/>
    </source>
</evidence>
<evidence type="ECO:0000259" key="2">
    <source>
        <dbReference type="PROSITE" id="PS50891"/>
    </source>
</evidence>
<dbReference type="PANTHER" id="PTHR31529">
    <property type="entry name" value="LOB DOMAIN CONTAINING PROTEIN"/>
    <property type="match status" value="1"/>
</dbReference>
<gene>
    <name evidence="3" type="ORF">CJ030_MR6G026952</name>
</gene>
<dbReference type="GO" id="GO:0005634">
    <property type="term" value="C:nucleus"/>
    <property type="evidence" value="ECO:0007669"/>
    <property type="project" value="TreeGrafter"/>
</dbReference>
<dbReference type="PANTHER" id="PTHR31529:SF26">
    <property type="entry name" value="LOB DOMAIN-CONTAINING PROTEIN CRL1"/>
    <property type="match status" value="1"/>
</dbReference>
<comment type="caution">
    <text evidence="3">The sequence shown here is derived from an EMBL/GenBank/DDBJ whole genome shotgun (WGS) entry which is preliminary data.</text>
</comment>
<dbReference type="EMBL" id="RXIC02000024">
    <property type="protein sequence ID" value="KAB1208818.1"/>
    <property type="molecule type" value="Genomic_DNA"/>
</dbReference>
<name>A0A6A1VAC7_9ROSI</name>
<accession>A0A6A1VAC7</accession>
<dbReference type="OrthoDB" id="668748at2759"/>
<protein>
    <submittedName>
        <fullName evidence="3">LOB domain-containing protein 29</fullName>
    </submittedName>
</protein>
<dbReference type="Pfam" id="PF03195">
    <property type="entry name" value="LOB"/>
    <property type="match status" value="1"/>
</dbReference>
<dbReference type="GO" id="GO:0009755">
    <property type="term" value="P:hormone-mediated signaling pathway"/>
    <property type="evidence" value="ECO:0007669"/>
    <property type="project" value="TreeGrafter"/>
</dbReference>
<evidence type="ECO:0000313" key="3">
    <source>
        <dbReference type="EMBL" id="KAB1208818.1"/>
    </source>
</evidence>